<organism evidence="1 2">
    <name type="scientific">Trifolium pratense</name>
    <name type="common">Red clover</name>
    <dbReference type="NCBI Taxonomy" id="57577"/>
    <lineage>
        <taxon>Eukaryota</taxon>
        <taxon>Viridiplantae</taxon>
        <taxon>Streptophyta</taxon>
        <taxon>Embryophyta</taxon>
        <taxon>Tracheophyta</taxon>
        <taxon>Spermatophyta</taxon>
        <taxon>Magnoliopsida</taxon>
        <taxon>eudicotyledons</taxon>
        <taxon>Gunneridae</taxon>
        <taxon>Pentapetalae</taxon>
        <taxon>rosids</taxon>
        <taxon>fabids</taxon>
        <taxon>Fabales</taxon>
        <taxon>Fabaceae</taxon>
        <taxon>Papilionoideae</taxon>
        <taxon>50 kb inversion clade</taxon>
        <taxon>NPAAA clade</taxon>
        <taxon>Hologalegina</taxon>
        <taxon>IRL clade</taxon>
        <taxon>Trifolieae</taxon>
        <taxon>Trifolium</taxon>
    </lineage>
</organism>
<evidence type="ECO:0000313" key="2">
    <source>
        <dbReference type="Proteomes" id="UP000236291"/>
    </source>
</evidence>
<accession>A0A2K3LIL8</accession>
<dbReference type="AlphaFoldDB" id="A0A2K3LIL8"/>
<dbReference type="Proteomes" id="UP000236291">
    <property type="component" value="Unassembled WGS sequence"/>
</dbReference>
<gene>
    <name evidence="1" type="ORF">L195_g034362</name>
</gene>
<dbReference type="EMBL" id="ASHM01034030">
    <property type="protein sequence ID" value="PNX78384.1"/>
    <property type="molecule type" value="Genomic_DNA"/>
</dbReference>
<comment type="caution">
    <text evidence="1">The sequence shown here is derived from an EMBL/GenBank/DDBJ whole genome shotgun (WGS) entry which is preliminary data.</text>
</comment>
<protein>
    <submittedName>
        <fullName evidence="1">Uncharacterized protein</fullName>
    </submittedName>
</protein>
<reference evidence="1 2" key="2">
    <citation type="journal article" date="2017" name="Front. Plant Sci.">
        <title>Gene Classification and Mining of Molecular Markers Useful in Red Clover (Trifolium pratense) Breeding.</title>
        <authorList>
            <person name="Istvanek J."/>
            <person name="Dluhosova J."/>
            <person name="Dluhos P."/>
            <person name="Patkova L."/>
            <person name="Nedelnik J."/>
            <person name="Repkova J."/>
        </authorList>
    </citation>
    <scope>NUCLEOTIDE SEQUENCE [LARGE SCALE GENOMIC DNA]</scope>
    <source>
        <strain evidence="2">cv. Tatra</strain>
        <tissue evidence="1">Young leaves</tissue>
    </source>
</reference>
<name>A0A2K3LIL8_TRIPR</name>
<reference evidence="1 2" key="1">
    <citation type="journal article" date="2014" name="Am. J. Bot.">
        <title>Genome assembly and annotation for red clover (Trifolium pratense; Fabaceae).</title>
        <authorList>
            <person name="Istvanek J."/>
            <person name="Jaros M."/>
            <person name="Krenek A."/>
            <person name="Repkova J."/>
        </authorList>
    </citation>
    <scope>NUCLEOTIDE SEQUENCE [LARGE SCALE GENOMIC DNA]</scope>
    <source>
        <strain evidence="2">cv. Tatra</strain>
        <tissue evidence="1">Young leaves</tissue>
    </source>
</reference>
<proteinExistence type="predicted"/>
<sequence length="93" mass="10323">MDLCSEVAKYLARSSTPFALWFPESFSMVCCSFSDYCAYHLGILVGCNIGPRPDWSGCNYGWNCSLIGILFDYAVVENPVAKLKYVSASLFVI</sequence>
<evidence type="ECO:0000313" key="1">
    <source>
        <dbReference type="EMBL" id="PNX78384.1"/>
    </source>
</evidence>